<proteinExistence type="predicted"/>
<feature type="transmembrane region" description="Helical" evidence="1">
    <location>
        <begin position="20"/>
        <end position="39"/>
    </location>
</feature>
<evidence type="ECO:0000313" key="3">
    <source>
        <dbReference type="Proteomes" id="UP000184092"/>
    </source>
</evidence>
<name>A0A1M7IBU3_9FLAO</name>
<evidence type="ECO:0008006" key="4">
    <source>
        <dbReference type="Google" id="ProtNLM"/>
    </source>
</evidence>
<keyword evidence="1" id="KW-0812">Transmembrane</keyword>
<evidence type="ECO:0000313" key="2">
    <source>
        <dbReference type="EMBL" id="SHM38224.1"/>
    </source>
</evidence>
<dbReference type="EMBL" id="FRCL01000004">
    <property type="protein sequence ID" value="SHM38224.1"/>
    <property type="molecule type" value="Genomic_DNA"/>
</dbReference>
<keyword evidence="3" id="KW-1185">Reference proteome</keyword>
<accession>A0A1M7IBU3</accession>
<protein>
    <recommendedName>
        <fullName evidence="4">DUF2892 domain-containing protein</fullName>
    </recommendedName>
</protein>
<keyword evidence="1" id="KW-1133">Transmembrane helix</keyword>
<gene>
    <name evidence="2" type="ORF">SAMN05216269_10472</name>
</gene>
<dbReference type="OrthoDB" id="1049592at2"/>
<reference evidence="3" key="1">
    <citation type="submission" date="2016-11" db="EMBL/GenBank/DDBJ databases">
        <authorList>
            <person name="Varghese N."/>
            <person name="Submissions S."/>
        </authorList>
    </citation>
    <scope>NUCLEOTIDE SEQUENCE [LARGE SCALE GENOMIC DNA]</scope>
    <source>
        <strain evidence="3">CGMCC 1.2749</strain>
    </source>
</reference>
<organism evidence="2 3">
    <name type="scientific">Flavobacterium xinjiangense</name>
    <dbReference type="NCBI Taxonomy" id="178356"/>
    <lineage>
        <taxon>Bacteria</taxon>
        <taxon>Pseudomonadati</taxon>
        <taxon>Bacteroidota</taxon>
        <taxon>Flavobacteriia</taxon>
        <taxon>Flavobacteriales</taxon>
        <taxon>Flavobacteriaceae</taxon>
        <taxon>Flavobacterium</taxon>
    </lineage>
</organism>
<sequence length="77" mass="9253">MQLNFRTDNWKELVFTNWHVMRWLRLAFSLFLFTQAFLLRDWMFISFGGFFFIQAILNLGCSSNGCTIPNNKYTKDE</sequence>
<dbReference type="AlphaFoldDB" id="A0A1M7IBU3"/>
<evidence type="ECO:0000256" key="1">
    <source>
        <dbReference type="SAM" id="Phobius"/>
    </source>
</evidence>
<keyword evidence="1" id="KW-0472">Membrane</keyword>
<dbReference type="RefSeq" id="WP_073207002.1">
    <property type="nucleotide sequence ID" value="NZ_FRCL01000004.1"/>
</dbReference>
<dbReference type="Proteomes" id="UP000184092">
    <property type="component" value="Unassembled WGS sequence"/>
</dbReference>
<dbReference type="STRING" id="178356.SAMN05216269_10472"/>